<name>A0ABS2CHB0_9MICO</name>
<reference evidence="9" key="1">
    <citation type="submission" date="2021-02" db="EMBL/GenBank/DDBJ databases">
        <title>Phycicoccus sp. MQZ13P-5T, whole genome shotgun sequence.</title>
        <authorList>
            <person name="Tuo L."/>
        </authorList>
    </citation>
    <scope>NUCLEOTIDE SEQUENCE</scope>
    <source>
        <strain evidence="9">MQZ13P-5</strain>
    </source>
</reference>
<evidence type="ECO:0000256" key="2">
    <source>
        <dbReference type="ARBA" id="ARBA00010541"/>
    </source>
</evidence>
<comment type="caution">
    <text evidence="9">The sequence shown here is derived from an EMBL/GenBank/DDBJ whole genome shotgun (WGS) entry which is preliminary data.</text>
</comment>
<evidence type="ECO:0000313" key="10">
    <source>
        <dbReference type="Proteomes" id="UP001430172"/>
    </source>
</evidence>
<dbReference type="InterPro" id="IPR009003">
    <property type="entry name" value="Peptidase_S1_PA"/>
</dbReference>
<organism evidence="9 10">
    <name type="scientific">Phycicoccus sonneratiae</name>
    <dbReference type="NCBI Taxonomy" id="2807628"/>
    <lineage>
        <taxon>Bacteria</taxon>
        <taxon>Bacillati</taxon>
        <taxon>Actinomycetota</taxon>
        <taxon>Actinomycetes</taxon>
        <taxon>Micrococcales</taxon>
        <taxon>Intrasporangiaceae</taxon>
        <taxon>Phycicoccus</taxon>
    </lineage>
</organism>
<feature type="transmembrane region" description="Helical" evidence="8">
    <location>
        <begin position="68"/>
        <end position="88"/>
    </location>
</feature>
<dbReference type="InterPro" id="IPR003825">
    <property type="entry name" value="Colicin-V_CvpA"/>
</dbReference>
<evidence type="ECO:0000256" key="1">
    <source>
        <dbReference type="ARBA" id="ARBA00004141"/>
    </source>
</evidence>
<evidence type="ECO:0000256" key="7">
    <source>
        <dbReference type="ARBA" id="ARBA00023136"/>
    </source>
</evidence>
<feature type="transmembrane region" description="Helical" evidence="8">
    <location>
        <begin position="100"/>
        <end position="124"/>
    </location>
</feature>
<keyword evidence="4 8" id="KW-0812">Transmembrane</keyword>
<dbReference type="RefSeq" id="WP_204129329.1">
    <property type="nucleotide sequence ID" value="NZ_JAFDVD010000001.1"/>
</dbReference>
<accession>A0ABS2CHB0</accession>
<keyword evidence="6 8" id="KW-1133">Transmembrane helix</keyword>
<evidence type="ECO:0000256" key="8">
    <source>
        <dbReference type="SAM" id="Phobius"/>
    </source>
</evidence>
<dbReference type="PANTHER" id="PTHR43343:SF3">
    <property type="entry name" value="PROTEASE DO-LIKE 8, CHLOROPLASTIC"/>
    <property type="match status" value="1"/>
</dbReference>
<protein>
    <submittedName>
        <fullName evidence="9">MarP family serine protease</fullName>
    </submittedName>
</protein>
<dbReference type="Gene3D" id="2.40.10.10">
    <property type="entry name" value="Trypsin-like serine proteases"/>
    <property type="match status" value="2"/>
</dbReference>
<dbReference type="GO" id="GO:0008233">
    <property type="term" value="F:peptidase activity"/>
    <property type="evidence" value="ECO:0007669"/>
    <property type="project" value="UniProtKB-KW"/>
</dbReference>
<dbReference type="SUPFAM" id="SSF50494">
    <property type="entry name" value="Trypsin-like serine proteases"/>
    <property type="match status" value="1"/>
</dbReference>
<proteinExistence type="inferred from homology"/>
<evidence type="ECO:0000256" key="4">
    <source>
        <dbReference type="ARBA" id="ARBA00022692"/>
    </source>
</evidence>
<evidence type="ECO:0000256" key="6">
    <source>
        <dbReference type="ARBA" id="ARBA00022989"/>
    </source>
</evidence>
<keyword evidence="5" id="KW-0378">Hydrolase</keyword>
<gene>
    <name evidence="9" type="ORF">JQN70_00360</name>
</gene>
<dbReference type="PANTHER" id="PTHR43343">
    <property type="entry name" value="PEPTIDASE S12"/>
    <property type="match status" value="1"/>
</dbReference>
<keyword evidence="3 9" id="KW-0645">Protease</keyword>
<feature type="transmembrane region" description="Helical" evidence="8">
    <location>
        <begin position="30"/>
        <end position="48"/>
    </location>
</feature>
<dbReference type="InterPro" id="IPR001940">
    <property type="entry name" value="Peptidase_S1C"/>
</dbReference>
<dbReference type="EMBL" id="JAFDVD010000001">
    <property type="protein sequence ID" value="MBM6398833.1"/>
    <property type="molecule type" value="Genomic_DNA"/>
</dbReference>
<sequence>MTGSVWVDLVLGVALVAYAWSGWRQGLVGAVLGLVGLVAGAFVGARVAPDLLEQHAGLDLATPAGTLVVIAVVLVLATVGQSVMLLLAGRLRTLIHVSGLGALDSLLGAVAVFVASTVVVWVVAGAARTSGPQPLRQAVAQSTVVRAVDSVMPPAAGRLVDEVTRALDRTGFPRVFEGLGPEPIRAVPAPDTALARDPDVAQALGSVVHVRAEAPRCGQTSVGSGWVAAPGLVVTNAHVVAGARSVRLSIEGTGPEVAARIVAFDPDRDVAVLAARSLGAPALDRGAQLEADDGAVLAGFPGDAGLWVGAARVRAVIEARGADIYGNAGATRETYSLRATVRQGASGGPVLDADGRVVGMVYATSLDDPQTGYAMTLDALSPVLRGATLGDRAVSSGACVRG</sequence>
<comment type="similarity">
    <text evidence="2">Belongs to the peptidase S1C family.</text>
</comment>
<dbReference type="Proteomes" id="UP001430172">
    <property type="component" value="Unassembled WGS sequence"/>
</dbReference>
<keyword evidence="7 8" id="KW-0472">Membrane</keyword>
<dbReference type="InterPro" id="IPR043504">
    <property type="entry name" value="Peptidase_S1_PA_chymotrypsin"/>
</dbReference>
<dbReference type="InterPro" id="IPR051201">
    <property type="entry name" value="Chloro_Bact_Ser_Proteases"/>
</dbReference>
<dbReference type="GO" id="GO:0006508">
    <property type="term" value="P:proteolysis"/>
    <property type="evidence" value="ECO:0007669"/>
    <property type="project" value="UniProtKB-KW"/>
</dbReference>
<feature type="transmembrane region" description="Helical" evidence="8">
    <location>
        <begin position="6"/>
        <end position="23"/>
    </location>
</feature>
<dbReference type="Pfam" id="PF13365">
    <property type="entry name" value="Trypsin_2"/>
    <property type="match status" value="1"/>
</dbReference>
<dbReference type="NCBIfam" id="NF033740">
    <property type="entry name" value="MarP_fam_protase"/>
    <property type="match status" value="1"/>
</dbReference>
<evidence type="ECO:0000313" key="9">
    <source>
        <dbReference type="EMBL" id="MBM6398833.1"/>
    </source>
</evidence>
<dbReference type="InterPro" id="IPR047680">
    <property type="entry name" value="MarP-like"/>
</dbReference>
<keyword evidence="10" id="KW-1185">Reference proteome</keyword>
<comment type="subcellular location">
    <subcellularLocation>
        <location evidence="1">Membrane</location>
        <topology evidence="1">Multi-pass membrane protein</topology>
    </subcellularLocation>
</comment>
<dbReference type="PRINTS" id="PR00834">
    <property type="entry name" value="PROTEASES2C"/>
</dbReference>
<dbReference type="Pfam" id="PF02674">
    <property type="entry name" value="Colicin_V"/>
    <property type="match status" value="1"/>
</dbReference>
<evidence type="ECO:0000256" key="5">
    <source>
        <dbReference type="ARBA" id="ARBA00022801"/>
    </source>
</evidence>
<evidence type="ECO:0000256" key="3">
    <source>
        <dbReference type="ARBA" id="ARBA00022670"/>
    </source>
</evidence>